<evidence type="ECO:0000313" key="3">
    <source>
        <dbReference type="EMBL" id="SCG55373.1"/>
    </source>
</evidence>
<evidence type="ECO:0000256" key="1">
    <source>
        <dbReference type="ARBA" id="ARBA00006845"/>
    </source>
</evidence>
<dbReference type="Proteomes" id="UP000198221">
    <property type="component" value="Chromosome I"/>
</dbReference>
<reference evidence="4" key="1">
    <citation type="submission" date="2016-06" db="EMBL/GenBank/DDBJ databases">
        <authorList>
            <person name="Varghese N."/>
            <person name="Submissions Spin"/>
        </authorList>
    </citation>
    <scope>NUCLEOTIDE SEQUENCE [LARGE SCALE GENOMIC DNA]</scope>
    <source>
        <strain evidence="4">DSM 43819</strain>
    </source>
</reference>
<keyword evidence="4" id="KW-1185">Reference proteome</keyword>
<organism evidence="3 4">
    <name type="scientific">Micromonospora inositola</name>
    <dbReference type="NCBI Taxonomy" id="47865"/>
    <lineage>
        <taxon>Bacteria</taxon>
        <taxon>Bacillati</taxon>
        <taxon>Actinomycetota</taxon>
        <taxon>Actinomycetes</taxon>
        <taxon>Micromonosporales</taxon>
        <taxon>Micromonosporaceae</taxon>
        <taxon>Micromonospora</taxon>
    </lineage>
</organism>
<feature type="domain" description="Barstar (barnase inhibitor)" evidence="2">
    <location>
        <begin position="2"/>
        <end position="86"/>
    </location>
</feature>
<dbReference type="Pfam" id="PF01337">
    <property type="entry name" value="Barstar"/>
    <property type="match status" value="1"/>
</dbReference>
<dbReference type="EMBL" id="LT607754">
    <property type="protein sequence ID" value="SCG55373.1"/>
    <property type="molecule type" value="Genomic_DNA"/>
</dbReference>
<dbReference type="Gene3D" id="3.30.370.10">
    <property type="entry name" value="Barstar-like"/>
    <property type="match status" value="1"/>
</dbReference>
<proteinExistence type="inferred from homology"/>
<sequence>MLVEIDGREVRAEGDLHRRLGCALDFWPYYGSKLDALWDRLSRDVPRPVRVVWTHWQVSKRNLGAQRFKRICDLLHAVQAEDQELGYDERFEFELR</sequence>
<dbReference type="AlphaFoldDB" id="A0A1C5IB90"/>
<comment type="similarity">
    <text evidence="1">Belongs to the barstar family.</text>
</comment>
<accession>A0A1C5IB90</accession>
<protein>
    <submittedName>
        <fullName evidence="3">Ribonuclease inhibitor</fullName>
    </submittedName>
</protein>
<dbReference type="InterPro" id="IPR035905">
    <property type="entry name" value="Barstar-like_sf"/>
</dbReference>
<evidence type="ECO:0000313" key="4">
    <source>
        <dbReference type="Proteomes" id="UP000198221"/>
    </source>
</evidence>
<dbReference type="InterPro" id="IPR000468">
    <property type="entry name" value="Barstar"/>
</dbReference>
<dbReference type="OrthoDB" id="5184890at2"/>
<name>A0A1C5IB90_9ACTN</name>
<evidence type="ECO:0000259" key="2">
    <source>
        <dbReference type="Pfam" id="PF01337"/>
    </source>
</evidence>
<gene>
    <name evidence="3" type="ORF">GA0070613_2536</name>
</gene>
<dbReference type="SUPFAM" id="SSF52038">
    <property type="entry name" value="Barstar-related"/>
    <property type="match status" value="1"/>
</dbReference>
<dbReference type="RefSeq" id="WP_089012454.1">
    <property type="nucleotide sequence ID" value="NZ_LT607754.1"/>
</dbReference>